<dbReference type="SFLD" id="SFLDG01065">
    <property type="entry name" value="anaerobic_coproporphyrinogen-I"/>
    <property type="match status" value="1"/>
</dbReference>
<reference evidence="4 5" key="1">
    <citation type="submission" date="2020-08" db="EMBL/GenBank/DDBJ databases">
        <title>Sequencing the genomes of 1000 actinobacteria strains.</title>
        <authorList>
            <person name="Klenk H.-P."/>
        </authorList>
    </citation>
    <scope>NUCLEOTIDE SEQUENCE [LARGE SCALE GENOMIC DNA]</scope>
    <source>
        <strain evidence="4 5">DSM 45507</strain>
    </source>
</reference>
<feature type="compositionally biased region" description="Low complexity" evidence="2">
    <location>
        <begin position="406"/>
        <end position="415"/>
    </location>
</feature>
<dbReference type="PANTHER" id="PTHR13932">
    <property type="entry name" value="COPROPORPHYRINIGEN III OXIDASE"/>
    <property type="match status" value="1"/>
</dbReference>
<feature type="region of interest" description="Disordered" evidence="2">
    <location>
        <begin position="396"/>
        <end position="421"/>
    </location>
</feature>
<dbReference type="SFLD" id="SFLDG01082">
    <property type="entry name" value="B12-binding_domain_containing"/>
    <property type="match status" value="1"/>
</dbReference>
<keyword evidence="4" id="KW-0560">Oxidoreductase</keyword>
<dbReference type="Proteomes" id="UP000579153">
    <property type="component" value="Unassembled WGS sequence"/>
</dbReference>
<gene>
    <name evidence="4" type="ORF">HD596_003762</name>
</gene>
<dbReference type="GO" id="GO:0016491">
    <property type="term" value="F:oxidoreductase activity"/>
    <property type="evidence" value="ECO:0007669"/>
    <property type="project" value="UniProtKB-KW"/>
</dbReference>
<proteinExistence type="predicted"/>
<name>A0A7W9G4M6_9ACTN</name>
<organism evidence="4 5">
    <name type="scientific">Nonomuraea jabiensis</name>
    <dbReference type="NCBI Taxonomy" id="882448"/>
    <lineage>
        <taxon>Bacteria</taxon>
        <taxon>Bacillati</taxon>
        <taxon>Actinomycetota</taxon>
        <taxon>Actinomycetes</taxon>
        <taxon>Streptosporangiales</taxon>
        <taxon>Streptosporangiaceae</taxon>
        <taxon>Nonomuraea</taxon>
    </lineage>
</organism>
<dbReference type="SFLD" id="SFLDG01122">
    <property type="entry name" value="methyltransferase_(class_C)"/>
    <property type="match status" value="1"/>
</dbReference>
<dbReference type="PROSITE" id="PS51918">
    <property type="entry name" value="RADICAL_SAM"/>
    <property type="match status" value="1"/>
</dbReference>
<evidence type="ECO:0000313" key="4">
    <source>
        <dbReference type="EMBL" id="MBB5777006.1"/>
    </source>
</evidence>
<dbReference type="Pfam" id="PF04055">
    <property type="entry name" value="Radical_SAM"/>
    <property type="match status" value="1"/>
</dbReference>
<comment type="caution">
    <text evidence="4">The sequence shown here is derived from an EMBL/GenBank/DDBJ whole genome shotgun (WGS) entry which is preliminary data.</text>
</comment>
<protein>
    <recommendedName>
        <fullName evidence="1">Heme chaperone HemW</fullName>
    </recommendedName>
</protein>
<dbReference type="InterPro" id="IPR034505">
    <property type="entry name" value="Coproporphyrinogen-III_oxidase"/>
</dbReference>
<evidence type="ECO:0000259" key="3">
    <source>
        <dbReference type="PROSITE" id="PS51918"/>
    </source>
</evidence>
<evidence type="ECO:0000256" key="2">
    <source>
        <dbReference type="SAM" id="MobiDB-lite"/>
    </source>
</evidence>
<dbReference type="GO" id="GO:0006779">
    <property type="term" value="P:porphyrin-containing compound biosynthetic process"/>
    <property type="evidence" value="ECO:0007669"/>
    <property type="project" value="TreeGrafter"/>
</dbReference>
<dbReference type="CDD" id="cd01335">
    <property type="entry name" value="Radical_SAM"/>
    <property type="match status" value="1"/>
</dbReference>
<dbReference type="AlphaFoldDB" id="A0A7W9G4M6"/>
<keyword evidence="5" id="KW-1185">Reference proteome</keyword>
<evidence type="ECO:0000256" key="1">
    <source>
        <dbReference type="ARBA" id="ARBA00017228"/>
    </source>
</evidence>
<dbReference type="InterPro" id="IPR058240">
    <property type="entry name" value="rSAM_sf"/>
</dbReference>
<sequence>MTKPLLIYANVPFCNSKCHFCDWVVQVPVRDLRLGEQSPGRVAYLEAIRTQIRVQAPALREHYHPDIVYWGGGTASILGPHEIESLYGTLSAEFDLSTVREATIEGSPESLDRDKLRLLRELGFNRISIGVQSFDDARLRRLGRAHAADQALTTVQNAHEAGFTNINIDLIVGFPGQTGQEVADSVRTALTLPINHFSIYPYRASPGTVLRKQVHRGAQLDLNLQLQAYGIARELLEAAGFPEYAMSYFGHPRCQSDEAYYQLRMDWIGFGSGANSLIGRRYLSYEKGKLAHYNANPLAFDINAPADSPQLTLHFLSQALTTAEGLDARLYQERTGVPLRTACSHPEVMAYLERMNDHGRVIADRNGIRLHRDDITQIFIALNWIPTPDTTTNELIPLTPSPTPKAPTTTTTVPARPHPGP</sequence>
<dbReference type="RefSeq" id="WP_185070593.1">
    <property type="nucleotide sequence ID" value="NZ_JACHMB010000001.1"/>
</dbReference>
<dbReference type="SFLD" id="SFLDS00029">
    <property type="entry name" value="Radical_SAM"/>
    <property type="match status" value="1"/>
</dbReference>
<dbReference type="Gene3D" id="3.30.750.200">
    <property type="match status" value="1"/>
</dbReference>
<dbReference type="PANTHER" id="PTHR13932:SF5">
    <property type="entry name" value="RADICAL S-ADENOSYL METHIONINE DOMAIN-CONTAINING PROTEIN 1, MITOCHONDRIAL"/>
    <property type="match status" value="1"/>
</dbReference>
<dbReference type="GO" id="GO:0051539">
    <property type="term" value="F:4 iron, 4 sulfur cluster binding"/>
    <property type="evidence" value="ECO:0007669"/>
    <property type="project" value="TreeGrafter"/>
</dbReference>
<evidence type="ECO:0000313" key="5">
    <source>
        <dbReference type="Proteomes" id="UP000579153"/>
    </source>
</evidence>
<dbReference type="EMBL" id="JACHMB010000001">
    <property type="protein sequence ID" value="MBB5777006.1"/>
    <property type="molecule type" value="Genomic_DNA"/>
</dbReference>
<dbReference type="SMART" id="SM00729">
    <property type="entry name" value="Elp3"/>
    <property type="match status" value="1"/>
</dbReference>
<dbReference type="GO" id="GO:0005737">
    <property type="term" value="C:cytoplasm"/>
    <property type="evidence" value="ECO:0007669"/>
    <property type="project" value="TreeGrafter"/>
</dbReference>
<feature type="domain" description="Radical SAM core" evidence="3">
    <location>
        <begin position="1"/>
        <end position="242"/>
    </location>
</feature>
<accession>A0A7W9G4M6</accession>
<dbReference type="SUPFAM" id="SSF102114">
    <property type="entry name" value="Radical SAM enzymes"/>
    <property type="match status" value="1"/>
</dbReference>
<dbReference type="InterPro" id="IPR006638">
    <property type="entry name" value="Elp3/MiaA/NifB-like_rSAM"/>
</dbReference>
<dbReference type="InterPro" id="IPR007197">
    <property type="entry name" value="rSAM"/>
</dbReference>